<reference evidence="2" key="1">
    <citation type="submission" date="2023-03" db="EMBL/GenBank/DDBJ databases">
        <title>Mating type loci evolution in Malassezia.</title>
        <authorList>
            <person name="Coelho M.A."/>
        </authorList>
    </citation>
    <scope>NUCLEOTIDE SEQUENCE</scope>
    <source>
        <strain evidence="2">CBS 9431</strain>
    </source>
</reference>
<feature type="signal peptide" evidence="1">
    <location>
        <begin position="1"/>
        <end position="16"/>
    </location>
</feature>
<keyword evidence="3" id="KW-1185">Reference proteome</keyword>
<gene>
    <name evidence="2" type="ORF">MJAP1_001126</name>
</gene>
<keyword evidence="1" id="KW-0732">Signal</keyword>
<dbReference type="AlphaFoldDB" id="A0AAF0EW21"/>
<dbReference type="PANTHER" id="PTHR31571">
    <property type="entry name" value="ALTERED INHERITANCE OF MITOCHONDRIA PROTEIN 6"/>
    <property type="match status" value="1"/>
</dbReference>
<feature type="chain" id="PRO_5041977657" evidence="1">
    <location>
        <begin position="17"/>
        <end position="309"/>
    </location>
</feature>
<accession>A0AAF0EW21</accession>
<dbReference type="EMBL" id="CP119958">
    <property type="protein sequence ID" value="WFD38178.1"/>
    <property type="molecule type" value="Genomic_DNA"/>
</dbReference>
<sequence>MLVILAALACALPALAAPSGGSPIKPNPHNDYLRSTPVFDAIDSNVHNVESDLWWDNDAEKFYVAHTALTIDHSKTFQTVTLDRVMSVLNGSHSGSAYNAGSAQKFLDAAKGKETSDPDWYSYYANGFGGVRPIQVLVEIKSNDGETSWPHVVDAFEPFRSKGWLTRYENGKIHYGPLIVVGTGGTPFDQIAPRTKRDVFWDCSLNSIASTTNIDGTEYHFNSTVCPMSSASYVDVAPPYVGLTPPSDDQAKKFRKDIVDAHKIKTTTRFYGVVDWPASAKYNDFNMLVKEGSDWLNLDDMSDAAKYTP</sequence>
<dbReference type="RefSeq" id="XP_060121075.1">
    <property type="nucleotide sequence ID" value="XM_060265092.1"/>
</dbReference>
<dbReference type="Proteomes" id="UP001217754">
    <property type="component" value="Chromosome 1"/>
</dbReference>
<proteinExistence type="predicted"/>
<evidence type="ECO:0000313" key="3">
    <source>
        <dbReference type="Proteomes" id="UP001217754"/>
    </source>
</evidence>
<protein>
    <submittedName>
        <fullName evidence="2">Uncharacterized protein</fullName>
    </submittedName>
</protein>
<dbReference type="InterPro" id="IPR051236">
    <property type="entry name" value="HAT_RTT109-like"/>
</dbReference>
<dbReference type="GeneID" id="85224775"/>
<name>A0AAF0EW21_9BASI</name>
<dbReference type="PANTHER" id="PTHR31571:SF1">
    <property type="entry name" value="ALTERED INHERITANCE OF MITOCHONDRIA PROTEIN 6"/>
    <property type="match status" value="1"/>
</dbReference>
<evidence type="ECO:0000313" key="2">
    <source>
        <dbReference type="EMBL" id="WFD38178.1"/>
    </source>
</evidence>
<organism evidence="2 3">
    <name type="scientific">Malassezia japonica</name>
    <dbReference type="NCBI Taxonomy" id="223818"/>
    <lineage>
        <taxon>Eukaryota</taxon>
        <taxon>Fungi</taxon>
        <taxon>Dikarya</taxon>
        <taxon>Basidiomycota</taxon>
        <taxon>Ustilaginomycotina</taxon>
        <taxon>Malasseziomycetes</taxon>
        <taxon>Malasseziales</taxon>
        <taxon>Malasseziaceae</taxon>
        <taxon>Malassezia</taxon>
    </lineage>
</organism>
<evidence type="ECO:0000256" key="1">
    <source>
        <dbReference type="SAM" id="SignalP"/>
    </source>
</evidence>